<proteinExistence type="predicted"/>
<sequence length="112" mass="12522">VARVDDCFLKDHKGARKYTPKCTVSTRQAGSFYVLLGQYQLFAGEVDDQDHAWVDFAKNPNLRGLRGSCSRKRQCLDDADVVIDGTQHLSKGVGDWLLLSNRGQCLGSCHRH</sequence>
<reference evidence="2" key="1">
    <citation type="submission" date="2022-11" db="UniProtKB">
        <authorList>
            <consortium name="WormBaseParasite"/>
        </authorList>
    </citation>
    <scope>IDENTIFICATION</scope>
</reference>
<name>A0A915L6I9_ROMCU</name>
<dbReference type="Proteomes" id="UP000887565">
    <property type="component" value="Unplaced"/>
</dbReference>
<dbReference type="WBParaSite" id="nRc.2.0.1.t46407-RA">
    <property type="protein sequence ID" value="nRc.2.0.1.t46407-RA"/>
    <property type="gene ID" value="nRc.2.0.1.g46407"/>
</dbReference>
<evidence type="ECO:0000313" key="1">
    <source>
        <dbReference type="Proteomes" id="UP000887565"/>
    </source>
</evidence>
<keyword evidence="1" id="KW-1185">Reference proteome</keyword>
<evidence type="ECO:0000313" key="2">
    <source>
        <dbReference type="WBParaSite" id="nRc.2.0.1.t46407-RA"/>
    </source>
</evidence>
<dbReference type="AlphaFoldDB" id="A0A915L6I9"/>
<protein>
    <submittedName>
        <fullName evidence="2">Uncharacterized protein</fullName>
    </submittedName>
</protein>
<organism evidence="1 2">
    <name type="scientific">Romanomermis culicivorax</name>
    <name type="common">Nematode worm</name>
    <dbReference type="NCBI Taxonomy" id="13658"/>
    <lineage>
        <taxon>Eukaryota</taxon>
        <taxon>Metazoa</taxon>
        <taxon>Ecdysozoa</taxon>
        <taxon>Nematoda</taxon>
        <taxon>Enoplea</taxon>
        <taxon>Dorylaimia</taxon>
        <taxon>Mermithida</taxon>
        <taxon>Mermithoidea</taxon>
        <taxon>Mermithidae</taxon>
        <taxon>Romanomermis</taxon>
    </lineage>
</organism>
<accession>A0A915L6I9</accession>